<comment type="caution">
    <text evidence="4">The sequence shown here is derived from an EMBL/GenBank/DDBJ whole genome shotgun (WGS) entry which is preliminary data.</text>
</comment>
<name>A0A0P9XVZ2_9PSED</name>
<dbReference type="Proteomes" id="UP000050562">
    <property type="component" value="Unassembled WGS sequence"/>
</dbReference>
<dbReference type="PATRIC" id="fig|251707.3.peg.166"/>
<dbReference type="PANTHER" id="PTHR32097">
    <property type="entry name" value="CAMP-BINDING PROTEIN 1-RELATED"/>
    <property type="match status" value="1"/>
</dbReference>
<dbReference type="RefSeq" id="WP_057408174.1">
    <property type="nucleotide sequence ID" value="NZ_LJRC01000041.1"/>
</dbReference>
<comment type="similarity">
    <text evidence="1">Belongs to the CAPAB/TerDEXZ family.</text>
</comment>
<dbReference type="EMBL" id="LJRC01000041">
    <property type="protein sequence ID" value="KPY40261.1"/>
    <property type="molecule type" value="Genomic_DNA"/>
</dbReference>
<dbReference type="GO" id="GO:0046690">
    <property type="term" value="P:response to tellurium ion"/>
    <property type="evidence" value="ECO:0007669"/>
    <property type="project" value="UniProtKB-KW"/>
</dbReference>
<protein>
    <submittedName>
        <fullName evidence="4">Stress response protein, TerZ-and CABP1</fullName>
    </submittedName>
</protein>
<evidence type="ECO:0000256" key="2">
    <source>
        <dbReference type="ARBA" id="ARBA00022686"/>
    </source>
</evidence>
<accession>A0A0P9XVZ2</accession>
<dbReference type="InterPro" id="IPR051324">
    <property type="entry name" value="Stress/Tellurium_Resist"/>
</dbReference>
<organism evidence="4 5">
    <name type="scientific">Pseudomonas syringae pv. primulae</name>
    <dbReference type="NCBI Taxonomy" id="251707"/>
    <lineage>
        <taxon>Bacteria</taxon>
        <taxon>Pseudomonadati</taxon>
        <taxon>Pseudomonadota</taxon>
        <taxon>Gammaproteobacteria</taxon>
        <taxon>Pseudomonadales</taxon>
        <taxon>Pseudomonadaceae</taxon>
        <taxon>Pseudomonas</taxon>
    </lineage>
</organism>
<dbReference type="InterPro" id="IPR003325">
    <property type="entry name" value="TerD"/>
</dbReference>
<reference evidence="4 5" key="1">
    <citation type="submission" date="2015-09" db="EMBL/GenBank/DDBJ databases">
        <title>Genome announcement of multiple Pseudomonas syringae strains.</title>
        <authorList>
            <person name="Thakur S."/>
            <person name="Wang P.W."/>
            <person name="Gong Y."/>
            <person name="Weir B.S."/>
            <person name="Guttman D.S."/>
        </authorList>
    </citation>
    <scope>NUCLEOTIDE SEQUENCE [LARGE SCALE GENOMIC DNA]</scope>
    <source>
        <strain evidence="4 5">ICMP3956</strain>
    </source>
</reference>
<feature type="domain" description="TerD" evidence="3">
    <location>
        <begin position="1"/>
        <end position="169"/>
    </location>
</feature>
<dbReference type="Pfam" id="PF02342">
    <property type="entry name" value="TerD"/>
    <property type="match status" value="1"/>
</dbReference>
<evidence type="ECO:0000313" key="5">
    <source>
        <dbReference type="Proteomes" id="UP000050562"/>
    </source>
</evidence>
<dbReference type="CDD" id="cd06974">
    <property type="entry name" value="TerD_like"/>
    <property type="match status" value="1"/>
</dbReference>
<evidence type="ECO:0000259" key="3">
    <source>
        <dbReference type="Pfam" id="PF02342"/>
    </source>
</evidence>
<dbReference type="PANTHER" id="PTHR32097:SF4">
    <property type="entry name" value="GENERAL STRESS PROTEIN 16U"/>
    <property type="match status" value="1"/>
</dbReference>
<keyword evidence="2" id="KW-0778">Tellurium resistance</keyword>
<dbReference type="AlphaFoldDB" id="A0A0P9XVZ2"/>
<sequence>MNQSLKPGENTTLNTSKGQVVISHTADTHLDVNLTAFLVTDSGKVIDDSGMVFFNAPEHGSGAATFAMPVTQGSMVSHSISFDLSRLPASISRIAITLTQDGPGGGFAQVRDLVGRVTVGEQTLELAPVSFDQETGIIVLELYVRNGQSKARSVWQGFASGLAGLCGLYGIEVEEQAPAAPNPPAAPVSIATGAPRVIKVSATWVDNGDDEDNDDLDLRIGILRPDGRMSIIQAPDKRGHFDLDPFVFHTGDVVSASASEPAMETVEINPQISLSMGGKVALVCSVYSAVDNGDVSVASLKPKMRMEYGNQVVECAFDFKPGSFDEDEGIYTYVIGLIEIDQECIALSPSGETSDCGSEATPWISWSNGKLELTMDGPEVFKGEPLFANGAKKYV</sequence>
<evidence type="ECO:0000313" key="4">
    <source>
        <dbReference type="EMBL" id="KPY40261.1"/>
    </source>
</evidence>
<proteinExistence type="inferred from homology"/>
<dbReference type="Gene3D" id="2.60.60.30">
    <property type="entry name" value="sav2460 like domains"/>
    <property type="match status" value="1"/>
</dbReference>
<gene>
    <name evidence="4" type="ORF">ALO52_00131</name>
</gene>
<evidence type="ECO:0000256" key="1">
    <source>
        <dbReference type="ARBA" id="ARBA00008775"/>
    </source>
</evidence>